<evidence type="ECO:0000313" key="2">
    <source>
        <dbReference type="EMBL" id="CEM26692.1"/>
    </source>
</evidence>
<organism evidence="2">
    <name type="scientific">Chromera velia CCMP2878</name>
    <dbReference type="NCBI Taxonomy" id="1169474"/>
    <lineage>
        <taxon>Eukaryota</taxon>
        <taxon>Sar</taxon>
        <taxon>Alveolata</taxon>
        <taxon>Colpodellida</taxon>
        <taxon>Chromeraceae</taxon>
        <taxon>Chromera</taxon>
    </lineage>
</organism>
<dbReference type="VEuPathDB" id="CryptoDB:Cvel_21219"/>
<dbReference type="PhylomeDB" id="A0A0G4GBZ5"/>
<sequence>MEVNTDAAIQKLLALEEVFLNVLETFRNKRKVLEKIKLRNQLLGASESASDITQTDPLPRENSALARIQKLVEVQLCDLKKKIHAELDQITSSNYNMDLSGLFASNVGSVISSFRAVSPETLHGALGTFTDTGENFQRRSPPSAVCRQ</sequence>
<proteinExistence type="predicted"/>
<dbReference type="EMBL" id="CDMZ01001072">
    <property type="protein sequence ID" value="CEM26692.1"/>
    <property type="molecule type" value="Genomic_DNA"/>
</dbReference>
<evidence type="ECO:0000256" key="1">
    <source>
        <dbReference type="SAM" id="MobiDB-lite"/>
    </source>
</evidence>
<reference evidence="2" key="1">
    <citation type="submission" date="2014-11" db="EMBL/GenBank/DDBJ databases">
        <authorList>
            <person name="Otto D Thomas"/>
            <person name="Naeem Raeece"/>
        </authorList>
    </citation>
    <scope>NUCLEOTIDE SEQUENCE</scope>
</reference>
<gene>
    <name evidence="2" type="ORF">Cvel_21219</name>
</gene>
<name>A0A0G4GBZ5_9ALVE</name>
<protein>
    <submittedName>
        <fullName evidence="2">Uncharacterized protein</fullName>
    </submittedName>
</protein>
<feature type="compositionally biased region" description="Polar residues" evidence="1">
    <location>
        <begin position="129"/>
        <end position="140"/>
    </location>
</feature>
<accession>A0A0G4GBZ5</accession>
<feature type="region of interest" description="Disordered" evidence="1">
    <location>
        <begin position="129"/>
        <end position="148"/>
    </location>
</feature>
<dbReference type="AlphaFoldDB" id="A0A0G4GBZ5"/>